<organism evidence="2 3">
    <name type="scientific">Rubroshorea leprosula</name>
    <dbReference type="NCBI Taxonomy" id="152421"/>
    <lineage>
        <taxon>Eukaryota</taxon>
        <taxon>Viridiplantae</taxon>
        <taxon>Streptophyta</taxon>
        <taxon>Embryophyta</taxon>
        <taxon>Tracheophyta</taxon>
        <taxon>Spermatophyta</taxon>
        <taxon>Magnoliopsida</taxon>
        <taxon>eudicotyledons</taxon>
        <taxon>Gunneridae</taxon>
        <taxon>Pentapetalae</taxon>
        <taxon>rosids</taxon>
        <taxon>malvids</taxon>
        <taxon>Malvales</taxon>
        <taxon>Dipterocarpaceae</taxon>
        <taxon>Rubroshorea</taxon>
    </lineage>
</organism>
<keyword evidence="3" id="KW-1185">Reference proteome</keyword>
<dbReference type="Pfam" id="PF13963">
    <property type="entry name" value="Transpos_assoc"/>
    <property type="match status" value="1"/>
</dbReference>
<dbReference type="InterPro" id="IPR029480">
    <property type="entry name" value="Transpos_assoc"/>
</dbReference>
<protein>
    <recommendedName>
        <fullName evidence="1">Transposase-associated domain-containing protein</fullName>
    </recommendedName>
</protein>
<dbReference type="AlphaFoldDB" id="A0AAV5I252"/>
<gene>
    <name evidence="2" type="ORF">SLEP1_g6774</name>
</gene>
<proteinExistence type="predicted"/>
<dbReference type="Proteomes" id="UP001054252">
    <property type="component" value="Unassembled WGS sequence"/>
</dbReference>
<evidence type="ECO:0000259" key="1">
    <source>
        <dbReference type="Pfam" id="PF13963"/>
    </source>
</evidence>
<evidence type="ECO:0000313" key="2">
    <source>
        <dbReference type="EMBL" id="GKU93150.1"/>
    </source>
</evidence>
<accession>A0AAV5I252</accession>
<dbReference type="EMBL" id="BPVZ01000006">
    <property type="protein sequence ID" value="GKU93150.1"/>
    <property type="molecule type" value="Genomic_DNA"/>
</dbReference>
<sequence>MDKSWISKPPLSKEYRDGVKSFINFARKNSSNSNSILCPYVDCTNCHLLTCDEVEEHLIFRGFLQGCIHWFCHGESPTLASFDQFLVQNESYSQRASELHVDSENEQCCWLSDFVYMIVLANFCLLHANMYKNYGCGELCTENRVLEE</sequence>
<comment type="caution">
    <text evidence="2">The sequence shown here is derived from an EMBL/GenBank/DDBJ whole genome shotgun (WGS) entry which is preliminary data.</text>
</comment>
<feature type="domain" description="Transposase-associated" evidence="1">
    <location>
        <begin position="3"/>
        <end position="75"/>
    </location>
</feature>
<reference evidence="2 3" key="1">
    <citation type="journal article" date="2021" name="Commun. Biol.">
        <title>The genome of Shorea leprosula (Dipterocarpaceae) highlights the ecological relevance of drought in aseasonal tropical rainforests.</title>
        <authorList>
            <person name="Ng K.K.S."/>
            <person name="Kobayashi M.J."/>
            <person name="Fawcett J.A."/>
            <person name="Hatakeyama M."/>
            <person name="Paape T."/>
            <person name="Ng C.H."/>
            <person name="Ang C.C."/>
            <person name="Tnah L.H."/>
            <person name="Lee C.T."/>
            <person name="Nishiyama T."/>
            <person name="Sese J."/>
            <person name="O'Brien M.J."/>
            <person name="Copetti D."/>
            <person name="Mohd Noor M.I."/>
            <person name="Ong R.C."/>
            <person name="Putra M."/>
            <person name="Sireger I.Z."/>
            <person name="Indrioko S."/>
            <person name="Kosugi Y."/>
            <person name="Izuno A."/>
            <person name="Isagi Y."/>
            <person name="Lee S.L."/>
            <person name="Shimizu K.K."/>
        </authorList>
    </citation>
    <scope>NUCLEOTIDE SEQUENCE [LARGE SCALE GENOMIC DNA]</scope>
    <source>
        <strain evidence="2">214</strain>
    </source>
</reference>
<name>A0AAV5I252_9ROSI</name>
<evidence type="ECO:0000313" key="3">
    <source>
        <dbReference type="Proteomes" id="UP001054252"/>
    </source>
</evidence>